<evidence type="ECO:0000313" key="4">
    <source>
        <dbReference type="Proteomes" id="UP000247416"/>
    </source>
</evidence>
<proteinExistence type="predicted"/>
<dbReference type="RefSeq" id="WP_107934979.1">
    <property type="nucleotide sequence ID" value="NZ_PYWJ01000013.1"/>
</dbReference>
<organism evidence="3 4">
    <name type="scientific">Ureibacillus chungkukjangi</name>
    <dbReference type="NCBI Taxonomy" id="1202712"/>
    <lineage>
        <taxon>Bacteria</taxon>
        <taxon>Bacillati</taxon>
        <taxon>Bacillota</taxon>
        <taxon>Bacilli</taxon>
        <taxon>Bacillales</taxon>
        <taxon>Caryophanaceae</taxon>
        <taxon>Ureibacillus</taxon>
    </lineage>
</organism>
<reference evidence="3 4" key="1">
    <citation type="submission" date="2018-06" db="EMBL/GenBank/DDBJ databases">
        <title>Genomic Encyclopedia of Archaeal and Bacterial Type Strains, Phase II (KMG-II): from individual species to whole genera.</title>
        <authorList>
            <person name="Goeker M."/>
        </authorList>
    </citation>
    <scope>NUCLEOTIDE SEQUENCE [LARGE SCALE GENOMIC DNA]</scope>
    <source>
        <strain evidence="3 4">KACC 16626</strain>
    </source>
</reference>
<feature type="compositionally biased region" description="Basic and acidic residues" evidence="1">
    <location>
        <begin position="31"/>
        <end position="65"/>
    </location>
</feature>
<gene>
    <name evidence="3" type="ORF">BJ095_10962</name>
</gene>
<dbReference type="OrthoDB" id="2735367at2"/>
<feature type="signal peptide" evidence="2">
    <location>
        <begin position="1"/>
        <end position="19"/>
    </location>
</feature>
<protein>
    <recommendedName>
        <fullName evidence="5">Lipoprotein</fullName>
    </recommendedName>
</protein>
<comment type="caution">
    <text evidence="3">The sequence shown here is derived from an EMBL/GenBank/DDBJ whole genome shotgun (WGS) entry which is preliminary data.</text>
</comment>
<dbReference type="AlphaFoldDB" id="A0A318TNQ2"/>
<evidence type="ECO:0000256" key="2">
    <source>
        <dbReference type="SAM" id="SignalP"/>
    </source>
</evidence>
<evidence type="ECO:0000313" key="3">
    <source>
        <dbReference type="EMBL" id="PYF06492.1"/>
    </source>
</evidence>
<keyword evidence="4" id="KW-1185">Reference proteome</keyword>
<dbReference type="EMBL" id="QJTJ01000009">
    <property type="protein sequence ID" value="PYF06492.1"/>
    <property type="molecule type" value="Genomic_DNA"/>
</dbReference>
<sequence length="221" mass="24303">MSKTIKLIITLSLSIAVLAACNTAEESTTTESEKENVTATTESKEVNESVETEDTKAEDAQKEEDTAAEETQSTLTFYSKGESKTEEVTEISGERYTLQAIPGFSLTPEEPGKDMLIYDQDDTVSMRIEALTTSATTFDDLVANTEQTMAAISEDYKPYDISAFVEGQNLSNSTAYVANFDTEEVITVVFLKADKLVRLTIYDNTEVDLSEAMIKMGLTIK</sequence>
<accession>A0A318TNQ2</accession>
<feature type="chain" id="PRO_5038839211" description="Lipoprotein" evidence="2">
    <location>
        <begin position="20"/>
        <end position="221"/>
    </location>
</feature>
<name>A0A318TNQ2_9BACL</name>
<evidence type="ECO:0000256" key="1">
    <source>
        <dbReference type="SAM" id="MobiDB-lite"/>
    </source>
</evidence>
<dbReference type="Proteomes" id="UP000247416">
    <property type="component" value="Unassembled WGS sequence"/>
</dbReference>
<evidence type="ECO:0008006" key="5">
    <source>
        <dbReference type="Google" id="ProtNLM"/>
    </source>
</evidence>
<feature type="region of interest" description="Disordered" evidence="1">
    <location>
        <begin position="23"/>
        <end position="86"/>
    </location>
</feature>
<keyword evidence="2" id="KW-0732">Signal</keyword>
<dbReference type="PROSITE" id="PS51257">
    <property type="entry name" value="PROKAR_LIPOPROTEIN"/>
    <property type="match status" value="1"/>
</dbReference>